<name>A0A7X5VIY8_9ACTN</name>
<dbReference type="EMBL" id="JAASRO010000001">
    <property type="protein sequence ID" value="NIK62083.1"/>
    <property type="molecule type" value="Genomic_DNA"/>
</dbReference>
<dbReference type="AlphaFoldDB" id="A0A7X5VIY8"/>
<protein>
    <submittedName>
        <fullName evidence="1">Uncharacterized protein</fullName>
    </submittedName>
</protein>
<keyword evidence="2" id="KW-1185">Reference proteome</keyword>
<gene>
    <name evidence="1" type="ORF">BJY22_007800</name>
</gene>
<dbReference type="RefSeq" id="WP_202891460.1">
    <property type="nucleotide sequence ID" value="NZ_JAASRO010000001.1"/>
</dbReference>
<proteinExistence type="predicted"/>
<evidence type="ECO:0000313" key="2">
    <source>
        <dbReference type="Proteomes" id="UP000555407"/>
    </source>
</evidence>
<dbReference type="Proteomes" id="UP000555407">
    <property type="component" value="Unassembled WGS sequence"/>
</dbReference>
<evidence type="ECO:0000313" key="1">
    <source>
        <dbReference type="EMBL" id="NIK62083.1"/>
    </source>
</evidence>
<comment type="caution">
    <text evidence="1">The sequence shown here is derived from an EMBL/GenBank/DDBJ whole genome shotgun (WGS) entry which is preliminary data.</text>
</comment>
<reference evidence="1 2" key="1">
    <citation type="submission" date="2020-03" db="EMBL/GenBank/DDBJ databases">
        <title>Sequencing the genomes of 1000 actinobacteria strains.</title>
        <authorList>
            <person name="Klenk H.-P."/>
        </authorList>
    </citation>
    <scope>NUCLEOTIDE SEQUENCE [LARGE SCALE GENOMIC DNA]</scope>
    <source>
        <strain evidence="1 2">DSM 45490</strain>
    </source>
</reference>
<accession>A0A7X5VIY8</accession>
<organism evidence="1 2">
    <name type="scientific">Kribbella shirazensis</name>
    <dbReference type="NCBI Taxonomy" id="1105143"/>
    <lineage>
        <taxon>Bacteria</taxon>
        <taxon>Bacillati</taxon>
        <taxon>Actinomycetota</taxon>
        <taxon>Actinomycetes</taxon>
        <taxon>Propionibacteriales</taxon>
        <taxon>Kribbellaceae</taxon>
        <taxon>Kribbella</taxon>
    </lineage>
</organism>
<sequence>MAVARGVMEGAEDGAGRCDLLVGPTLISGRDPAFEKREDVAAGLVLTEVLRGRRETVFRQEFQEVRGEGGPVRAGAAYRVTDPHDPGRQAASGEWLLGHAIVGRA</sequence>